<reference evidence="1 2" key="1">
    <citation type="submission" date="2019-01" db="EMBL/GenBank/DDBJ databases">
        <title>Draft genome sequence of Dictyobacter sp. Uno17.</title>
        <authorList>
            <person name="Wang C.M."/>
            <person name="Zheng Y."/>
            <person name="Sakai Y."/>
            <person name="Abe K."/>
            <person name="Yokota A."/>
            <person name="Yabe S."/>
        </authorList>
    </citation>
    <scope>NUCLEOTIDE SEQUENCE [LARGE SCALE GENOMIC DNA]</scope>
    <source>
        <strain evidence="1 2">Uno17</strain>
    </source>
</reference>
<dbReference type="EMBL" id="BIXY01000050">
    <property type="protein sequence ID" value="GCF09724.1"/>
    <property type="molecule type" value="Genomic_DNA"/>
</dbReference>
<dbReference type="AlphaFoldDB" id="A0A5A5TFN3"/>
<name>A0A5A5TFN3_9CHLR</name>
<sequence length="272" mass="29304">MNFCPKKSPRILNTRQHFELRVGLISLAILFSLAFQLNQTYAAGNTPKITYNCINTPDSTSGHCYSMAEWNGASGAFTEIFTNQLYSGGGFVTNEMWIGSGNTRWVEAGLISSDVSLTQGSGSYNHGSTAEFLFWGDVNNSGKFYFHPGPNLASSDFGKTAFVEIQKTSSTAYGVYISNLPSASLFGTSTNNTMSDDYIHTGGELYGATTASAPVNGYSYNEWYNSNGGGSWNLQGDTDGFVNGPWEGYWQSTASSDGIGGDWRTCIRGAGC</sequence>
<accession>A0A5A5TFN3</accession>
<dbReference type="RefSeq" id="WP_149402648.1">
    <property type="nucleotide sequence ID" value="NZ_BIXY01000050.1"/>
</dbReference>
<organism evidence="1 2">
    <name type="scientific">Dictyobacter arantiisoli</name>
    <dbReference type="NCBI Taxonomy" id="2014874"/>
    <lineage>
        <taxon>Bacteria</taxon>
        <taxon>Bacillati</taxon>
        <taxon>Chloroflexota</taxon>
        <taxon>Ktedonobacteria</taxon>
        <taxon>Ktedonobacterales</taxon>
        <taxon>Dictyobacteraceae</taxon>
        <taxon>Dictyobacter</taxon>
    </lineage>
</organism>
<dbReference type="Proteomes" id="UP000322530">
    <property type="component" value="Unassembled WGS sequence"/>
</dbReference>
<keyword evidence="2" id="KW-1185">Reference proteome</keyword>
<proteinExistence type="predicted"/>
<protein>
    <submittedName>
        <fullName evidence="1">Uncharacterized protein</fullName>
    </submittedName>
</protein>
<evidence type="ECO:0000313" key="2">
    <source>
        <dbReference type="Proteomes" id="UP000322530"/>
    </source>
</evidence>
<comment type="caution">
    <text evidence="1">The sequence shown here is derived from an EMBL/GenBank/DDBJ whole genome shotgun (WGS) entry which is preliminary data.</text>
</comment>
<gene>
    <name evidence="1" type="ORF">KDI_32880</name>
</gene>
<evidence type="ECO:0000313" key="1">
    <source>
        <dbReference type="EMBL" id="GCF09724.1"/>
    </source>
</evidence>